<organism>
    <name type="scientific">Culex quinquefasciatus</name>
    <name type="common">Southern house mosquito</name>
    <name type="synonym">Culex pungens</name>
    <dbReference type="NCBI Taxonomy" id="7176"/>
    <lineage>
        <taxon>Eukaryota</taxon>
        <taxon>Metazoa</taxon>
        <taxon>Ecdysozoa</taxon>
        <taxon>Arthropoda</taxon>
        <taxon>Hexapoda</taxon>
        <taxon>Insecta</taxon>
        <taxon>Pterygota</taxon>
        <taxon>Neoptera</taxon>
        <taxon>Endopterygota</taxon>
        <taxon>Diptera</taxon>
        <taxon>Nematocera</taxon>
        <taxon>Culicoidea</taxon>
        <taxon>Culicidae</taxon>
        <taxon>Culicinae</taxon>
        <taxon>Culicini</taxon>
        <taxon>Culex</taxon>
        <taxon>Culex</taxon>
    </lineage>
</organism>
<evidence type="ECO:0000313" key="2">
    <source>
        <dbReference type="EMBL" id="EDS28365.1"/>
    </source>
</evidence>
<dbReference type="VEuPathDB" id="VectorBase:CQUJHB014135"/>
<keyword evidence="4" id="KW-1185">Reference proteome</keyword>
<dbReference type="OrthoDB" id="9978677at2759"/>
<dbReference type="AlphaFoldDB" id="B0WIC0"/>
<sequence length="99" mass="10912">MSALISPPFPQGNVPLRSPTPPSMANNLASSRFRSTRSMPSWVTETHDRVGPEPPPPPGNADPEYEVIDVANQQQYSNAPPPIPLKSPEMVNVVDDFYW</sequence>
<dbReference type="Proteomes" id="UP000002320">
    <property type="component" value="Unassembled WGS sequence"/>
</dbReference>
<dbReference type="VEuPathDB" id="VectorBase:CPIJ007111"/>
<dbReference type="EMBL" id="DS231946">
    <property type="protein sequence ID" value="EDS28365.1"/>
    <property type="molecule type" value="Genomic_DNA"/>
</dbReference>
<feature type="compositionally biased region" description="Polar residues" evidence="1">
    <location>
        <begin position="23"/>
        <end position="44"/>
    </location>
</feature>
<proteinExistence type="predicted"/>
<evidence type="ECO:0000313" key="4">
    <source>
        <dbReference type="Proteomes" id="UP000002320"/>
    </source>
</evidence>
<dbReference type="InParanoid" id="B0WIC0"/>
<evidence type="ECO:0000313" key="3">
    <source>
        <dbReference type="EnsemblMetazoa" id="CPIJ007111-PA"/>
    </source>
</evidence>
<dbReference type="KEGG" id="cqu:CpipJ_CPIJ007111"/>
<accession>B0WIC0</accession>
<evidence type="ECO:0000256" key="1">
    <source>
        <dbReference type="SAM" id="MobiDB-lite"/>
    </source>
</evidence>
<name>B0WIC0_CULQU</name>
<dbReference type="HOGENOM" id="CLU_2322668_0_0_1"/>
<reference evidence="2" key="1">
    <citation type="submission" date="2007-03" db="EMBL/GenBank/DDBJ databases">
        <title>Annotation of Culex pipiens quinquefasciatus.</title>
        <authorList>
            <consortium name="The Broad Institute Genome Sequencing Platform"/>
            <person name="Atkinson P.W."/>
            <person name="Hemingway J."/>
            <person name="Christensen B.M."/>
            <person name="Higgs S."/>
            <person name="Kodira C."/>
            <person name="Hannick L."/>
            <person name="Megy K."/>
            <person name="O'Leary S."/>
            <person name="Pearson M."/>
            <person name="Haas B.J."/>
            <person name="Mauceli E."/>
            <person name="Wortman J.R."/>
            <person name="Lee N.H."/>
            <person name="Guigo R."/>
            <person name="Stanke M."/>
            <person name="Alvarado L."/>
            <person name="Amedeo P."/>
            <person name="Antoine C.H."/>
            <person name="Arensburger P."/>
            <person name="Bidwell S.L."/>
            <person name="Crawford M."/>
            <person name="Camaro F."/>
            <person name="Devon K."/>
            <person name="Engels R."/>
            <person name="Hammond M."/>
            <person name="Howarth C."/>
            <person name="Koehrsen M."/>
            <person name="Lawson D."/>
            <person name="Montgomery P."/>
            <person name="Nene V."/>
            <person name="Nusbaum C."/>
            <person name="Puiu D."/>
            <person name="Romero-Severson J."/>
            <person name="Severson D.W."/>
            <person name="Shumway M."/>
            <person name="Sisk P."/>
            <person name="Stolte C."/>
            <person name="Zeng Q."/>
            <person name="Eisenstadt E."/>
            <person name="Fraser-Liggett C."/>
            <person name="Strausberg R."/>
            <person name="Galagan J."/>
            <person name="Birren B."/>
            <person name="Collins F.H."/>
        </authorList>
    </citation>
    <scope>NUCLEOTIDE SEQUENCE [LARGE SCALE GENOMIC DNA]</scope>
    <source>
        <strain evidence="2">JHB</strain>
    </source>
</reference>
<dbReference type="EnsemblMetazoa" id="CPIJ007111-RA">
    <property type="protein sequence ID" value="CPIJ007111-PA"/>
    <property type="gene ID" value="CPIJ007111"/>
</dbReference>
<protein>
    <submittedName>
        <fullName evidence="2 3">Uncharacterized protein</fullName>
    </submittedName>
</protein>
<gene>
    <name evidence="3" type="primary">6038708</name>
    <name evidence="2" type="ORF">CpipJ_CPIJ007111</name>
</gene>
<feature type="region of interest" description="Disordered" evidence="1">
    <location>
        <begin position="1"/>
        <end position="64"/>
    </location>
</feature>
<reference evidence="3" key="2">
    <citation type="submission" date="2020-05" db="UniProtKB">
        <authorList>
            <consortium name="EnsemblMetazoa"/>
        </authorList>
    </citation>
    <scope>IDENTIFICATION</scope>
    <source>
        <strain evidence="3">JHB</strain>
    </source>
</reference>